<evidence type="ECO:0000256" key="1">
    <source>
        <dbReference type="SAM" id="SignalP"/>
    </source>
</evidence>
<comment type="caution">
    <text evidence="2">The sequence shown here is derived from an EMBL/GenBank/DDBJ whole genome shotgun (WGS) entry which is preliminary data.</text>
</comment>
<reference evidence="2 3" key="1">
    <citation type="submission" date="2020-09" db="EMBL/GenBank/DDBJ databases">
        <title>De no assembly of potato wild relative species, Solanum commersonii.</title>
        <authorList>
            <person name="Cho K."/>
        </authorList>
    </citation>
    <scope>NUCLEOTIDE SEQUENCE [LARGE SCALE GENOMIC DNA]</scope>
    <source>
        <strain evidence="2">LZ3.2</strain>
        <tissue evidence="2">Leaf</tissue>
    </source>
</reference>
<accession>A0A9J5YZC4</accession>
<evidence type="ECO:0000313" key="3">
    <source>
        <dbReference type="Proteomes" id="UP000824120"/>
    </source>
</evidence>
<feature type="signal peptide" evidence="1">
    <location>
        <begin position="1"/>
        <end position="27"/>
    </location>
</feature>
<dbReference type="AlphaFoldDB" id="A0A9J5YZC4"/>
<dbReference type="OrthoDB" id="1717786at2759"/>
<name>A0A9J5YZC4_SOLCO</name>
<dbReference type="Proteomes" id="UP000824120">
    <property type="component" value="Chromosome 5"/>
</dbReference>
<keyword evidence="1" id="KW-0732">Signal</keyword>
<dbReference type="EMBL" id="JACXVP010000005">
    <property type="protein sequence ID" value="KAG5605237.1"/>
    <property type="molecule type" value="Genomic_DNA"/>
</dbReference>
<evidence type="ECO:0000313" key="2">
    <source>
        <dbReference type="EMBL" id="KAG5605237.1"/>
    </source>
</evidence>
<proteinExistence type="predicted"/>
<sequence>MKDNIEVVWMTFLWLATLLMIAWPIRAISKEREVEKARIEVIEKLSPSISMKGDLLFTVEAYAPNSRTSVIWIYAYNLSPRAFLVLPIPRLAPKIFLENIDANKVLNVAQKNDIVTQHGLLALVFAFKKFRSYFLGTKVADQLSRLEEKTMVKLSDGVEIEDTFPDERRDVNDLQIGEGFREAGGLRDKDMISSSNIQNIAKFPTSQVALAQKHDMSDD</sequence>
<keyword evidence="3" id="KW-1185">Reference proteome</keyword>
<feature type="chain" id="PRO_5039902002" evidence="1">
    <location>
        <begin position="28"/>
        <end position="219"/>
    </location>
</feature>
<gene>
    <name evidence="2" type="ORF">H5410_026729</name>
</gene>
<protein>
    <submittedName>
        <fullName evidence="2">Uncharacterized protein</fullName>
    </submittedName>
</protein>
<organism evidence="2 3">
    <name type="scientific">Solanum commersonii</name>
    <name type="common">Commerson's wild potato</name>
    <name type="synonym">Commerson's nightshade</name>
    <dbReference type="NCBI Taxonomy" id="4109"/>
    <lineage>
        <taxon>Eukaryota</taxon>
        <taxon>Viridiplantae</taxon>
        <taxon>Streptophyta</taxon>
        <taxon>Embryophyta</taxon>
        <taxon>Tracheophyta</taxon>
        <taxon>Spermatophyta</taxon>
        <taxon>Magnoliopsida</taxon>
        <taxon>eudicotyledons</taxon>
        <taxon>Gunneridae</taxon>
        <taxon>Pentapetalae</taxon>
        <taxon>asterids</taxon>
        <taxon>lamiids</taxon>
        <taxon>Solanales</taxon>
        <taxon>Solanaceae</taxon>
        <taxon>Solanoideae</taxon>
        <taxon>Solaneae</taxon>
        <taxon>Solanum</taxon>
    </lineage>
</organism>